<reference evidence="2 3" key="1">
    <citation type="journal article" date="2015" name="Genome Biol. Evol.">
        <title>Comparative Genomics of a Bacterivorous Green Alga Reveals Evolutionary Causalities and Consequences of Phago-Mixotrophic Mode of Nutrition.</title>
        <authorList>
            <person name="Burns J.A."/>
            <person name="Paasch A."/>
            <person name="Narechania A."/>
            <person name="Kim E."/>
        </authorList>
    </citation>
    <scope>NUCLEOTIDE SEQUENCE [LARGE SCALE GENOMIC DNA]</scope>
    <source>
        <strain evidence="2 3">PLY_AMNH</strain>
    </source>
</reference>
<keyword evidence="3" id="KW-1185">Reference proteome</keyword>
<name>A0AAE0GL64_9CHLO</name>
<feature type="region of interest" description="Disordered" evidence="1">
    <location>
        <begin position="54"/>
        <end position="112"/>
    </location>
</feature>
<protein>
    <submittedName>
        <fullName evidence="2">Uncharacterized protein</fullName>
    </submittedName>
</protein>
<dbReference type="Proteomes" id="UP001190700">
    <property type="component" value="Unassembled WGS sequence"/>
</dbReference>
<feature type="compositionally biased region" description="Basic and acidic residues" evidence="1">
    <location>
        <begin position="89"/>
        <end position="98"/>
    </location>
</feature>
<comment type="caution">
    <text evidence="2">The sequence shown here is derived from an EMBL/GenBank/DDBJ whole genome shotgun (WGS) entry which is preliminary data.</text>
</comment>
<sequence length="398" mass="43432">MASESSSAMTQLSGHPNNDVVTALRLEVAAYMYNLHQELLRQYPVVYQGLPAAAPSPAANASVPPGSSEAAPPEEKSSSPLPSPDSGLELEKETRPKPPSDPSPPPSLDGDPAAPRLEVLLWTLTGESFWLKPRQTSAVIIHEVSAEVRYRLPSLSGQSATASSEINPMWLTLQHIGLDIRDLAAHGSVRSPLRLTEVVDCVAFALLVDKAQVNVARREAEARSGPSHRRLPLYSWVTIPATARESELEEFDSLGVQIWAPLIATEDYIFSLLPSGTSNTGPLPGAFTPTSSREETQTPPAASTMPFPLQRPRSGILPVDSQRAQFPGHHELTGDVSPDTVYRESKTVADIMKLCKEVPMYPTVPPQSWSPRIRTLQLSLHSPRLWLPWQPGELYPLH</sequence>
<evidence type="ECO:0000256" key="1">
    <source>
        <dbReference type="SAM" id="MobiDB-lite"/>
    </source>
</evidence>
<evidence type="ECO:0000313" key="3">
    <source>
        <dbReference type="Proteomes" id="UP001190700"/>
    </source>
</evidence>
<accession>A0AAE0GL64</accession>
<feature type="compositionally biased region" description="Low complexity" evidence="1">
    <location>
        <begin position="78"/>
        <end position="87"/>
    </location>
</feature>
<dbReference type="EMBL" id="LGRX02004556">
    <property type="protein sequence ID" value="KAK3280048.1"/>
    <property type="molecule type" value="Genomic_DNA"/>
</dbReference>
<proteinExistence type="predicted"/>
<dbReference type="AlphaFoldDB" id="A0AAE0GL64"/>
<gene>
    <name evidence="2" type="ORF">CYMTET_12096</name>
</gene>
<evidence type="ECO:0000313" key="2">
    <source>
        <dbReference type="EMBL" id="KAK3280048.1"/>
    </source>
</evidence>
<feature type="compositionally biased region" description="Low complexity" evidence="1">
    <location>
        <begin position="54"/>
        <end position="71"/>
    </location>
</feature>
<organism evidence="2 3">
    <name type="scientific">Cymbomonas tetramitiformis</name>
    <dbReference type="NCBI Taxonomy" id="36881"/>
    <lineage>
        <taxon>Eukaryota</taxon>
        <taxon>Viridiplantae</taxon>
        <taxon>Chlorophyta</taxon>
        <taxon>Pyramimonadophyceae</taxon>
        <taxon>Pyramimonadales</taxon>
        <taxon>Pyramimonadaceae</taxon>
        <taxon>Cymbomonas</taxon>
    </lineage>
</organism>
<feature type="region of interest" description="Disordered" evidence="1">
    <location>
        <begin position="281"/>
        <end position="309"/>
    </location>
</feature>